<evidence type="ECO:0000313" key="3">
    <source>
        <dbReference type="EMBL" id="MBC5752594.1"/>
    </source>
</evidence>
<keyword evidence="2" id="KW-0812">Transmembrane</keyword>
<keyword evidence="4" id="KW-1185">Reference proteome</keyword>
<dbReference type="EMBL" id="JACOQH010000001">
    <property type="protein sequence ID" value="MBC5752594.1"/>
    <property type="molecule type" value="Genomic_DNA"/>
</dbReference>
<keyword evidence="2" id="KW-1133">Transmembrane helix</keyword>
<feature type="transmembrane region" description="Helical" evidence="2">
    <location>
        <begin position="113"/>
        <end position="135"/>
    </location>
</feature>
<keyword evidence="2" id="KW-0472">Membrane</keyword>
<name>A0ABR7I6N9_9FIRM</name>
<dbReference type="Proteomes" id="UP000621540">
    <property type="component" value="Unassembled WGS sequence"/>
</dbReference>
<sequence>MAVKEQIYQIDGFIFYGKKEAEQAKKEAAGVEYLKAKIDKNQPEAVLSVYNKTVEENLFETPVGLSYMRELQQYLRKIPYIAEKDILPIPVKSGNADTKPKEQKEKTDFKKRYQTLTVICALLVIMVVSMFAITLTSDSPTILDYEKKIVNRYEAWEQELDAREQELDAKTQK</sequence>
<proteinExistence type="predicted"/>
<evidence type="ECO:0000256" key="2">
    <source>
        <dbReference type="SAM" id="Phobius"/>
    </source>
</evidence>
<reference evidence="3 4" key="1">
    <citation type="submission" date="2020-08" db="EMBL/GenBank/DDBJ databases">
        <title>Genome public.</title>
        <authorList>
            <person name="Liu C."/>
            <person name="Sun Q."/>
        </authorList>
    </citation>
    <scope>NUCLEOTIDE SEQUENCE [LARGE SCALE GENOMIC DNA]</scope>
    <source>
        <strain evidence="3 4">BX0805</strain>
    </source>
</reference>
<gene>
    <name evidence="3" type="ORF">H8Z76_00895</name>
</gene>
<protein>
    <submittedName>
        <fullName evidence="3">Uncharacterized protein</fullName>
    </submittedName>
</protein>
<evidence type="ECO:0000256" key="1">
    <source>
        <dbReference type="SAM" id="Coils"/>
    </source>
</evidence>
<organism evidence="3 4">
    <name type="scientific">Roseburia yibonii</name>
    <dbReference type="NCBI Taxonomy" id="2763063"/>
    <lineage>
        <taxon>Bacteria</taxon>
        <taxon>Bacillati</taxon>
        <taxon>Bacillota</taxon>
        <taxon>Clostridia</taxon>
        <taxon>Lachnospirales</taxon>
        <taxon>Lachnospiraceae</taxon>
        <taxon>Roseburia</taxon>
    </lineage>
</organism>
<evidence type="ECO:0000313" key="4">
    <source>
        <dbReference type="Proteomes" id="UP000621540"/>
    </source>
</evidence>
<keyword evidence="1" id="KW-0175">Coiled coil</keyword>
<feature type="coiled-coil region" evidence="1">
    <location>
        <begin position="146"/>
        <end position="173"/>
    </location>
</feature>
<comment type="caution">
    <text evidence="3">The sequence shown here is derived from an EMBL/GenBank/DDBJ whole genome shotgun (WGS) entry which is preliminary data.</text>
</comment>
<accession>A0ABR7I6N9</accession>
<dbReference type="RefSeq" id="WP_186981373.1">
    <property type="nucleotide sequence ID" value="NZ_JACOQH010000001.1"/>
</dbReference>